<dbReference type="GO" id="GO:0016706">
    <property type="term" value="F:2-oxoglutarate-dependent dioxygenase activity"/>
    <property type="evidence" value="ECO:0007669"/>
    <property type="project" value="UniProtKB-ARBA"/>
</dbReference>
<dbReference type="EMBL" id="CR543861">
    <property type="protein sequence ID" value="CAG67720.1"/>
    <property type="molecule type" value="Genomic_DNA"/>
</dbReference>
<evidence type="ECO:0000256" key="1">
    <source>
        <dbReference type="ARBA" id="ARBA00023002"/>
    </source>
</evidence>
<reference evidence="3 4" key="1">
    <citation type="journal article" date="2004" name="Nucleic Acids Res.">
        <title>Unique features revealed by the genome sequence of Acinetobacter sp. ADP1, a versatile and naturally transformation competent bacterium.</title>
        <authorList>
            <person name="Barbe V."/>
            <person name="Vallenet D."/>
            <person name="Fonknechten N."/>
            <person name="Kreimeyer A."/>
            <person name="Oztas S."/>
            <person name="Labarre L."/>
            <person name="Cruveiller S."/>
            <person name="Robert C."/>
            <person name="Duprat S."/>
            <person name="Wincker P."/>
            <person name="Ornston L.N."/>
            <person name="Weissenbach J."/>
            <person name="Marliere P."/>
            <person name="Cohen G.N."/>
            <person name="Medigue C."/>
        </authorList>
    </citation>
    <scope>NUCLEOTIDE SEQUENCE [LARGE SCALE GENOMIC DNA]</scope>
    <source>
        <strain evidence="4">ATCC 33305 / BD413 / ADP1</strain>
    </source>
</reference>
<dbReference type="eggNOG" id="COG2175">
    <property type="taxonomic scope" value="Bacteria"/>
</dbReference>
<dbReference type="Pfam" id="PF02668">
    <property type="entry name" value="TauD"/>
    <property type="match status" value="1"/>
</dbReference>
<keyword evidence="1" id="KW-0560">Oxidoreductase</keyword>
<organism evidence="3 4">
    <name type="scientific">Acinetobacter baylyi (strain ATCC 33305 / BD413 / ADP1)</name>
    <dbReference type="NCBI Taxonomy" id="62977"/>
    <lineage>
        <taxon>Bacteria</taxon>
        <taxon>Pseudomonadati</taxon>
        <taxon>Pseudomonadota</taxon>
        <taxon>Gammaproteobacteria</taxon>
        <taxon>Moraxellales</taxon>
        <taxon>Moraxellaceae</taxon>
        <taxon>Acinetobacter</taxon>
    </lineage>
</organism>
<dbReference type="InterPro" id="IPR042098">
    <property type="entry name" value="TauD-like_sf"/>
</dbReference>
<evidence type="ECO:0000313" key="4">
    <source>
        <dbReference type="Proteomes" id="UP000000430"/>
    </source>
</evidence>
<dbReference type="SUPFAM" id="SSF51197">
    <property type="entry name" value="Clavaminate synthase-like"/>
    <property type="match status" value="1"/>
</dbReference>
<dbReference type="GeneID" id="45233285"/>
<dbReference type="InterPro" id="IPR003819">
    <property type="entry name" value="TauD/TfdA-like"/>
</dbReference>
<dbReference type="STRING" id="202950.GCA_001485005_02573"/>
<dbReference type="AlphaFoldDB" id="Q6FDY8"/>
<dbReference type="Proteomes" id="UP000000430">
    <property type="component" value="Chromosome"/>
</dbReference>
<dbReference type="OrthoDB" id="9769888at2"/>
<dbReference type="Gene3D" id="3.60.130.10">
    <property type="entry name" value="Clavaminate synthase-like"/>
    <property type="match status" value="1"/>
</dbReference>
<protein>
    <recommendedName>
        <fullName evidence="2">TauD/TfdA-like domain-containing protein</fullName>
    </recommendedName>
</protein>
<proteinExistence type="predicted"/>
<dbReference type="KEGG" id="aci:ACIAD0818"/>
<dbReference type="BioCyc" id="ASP62977:ACIAD_RS03785-MONOMER"/>
<name>Q6FDY8_ACIAD</name>
<evidence type="ECO:0000259" key="2">
    <source>
        <dbReference type="Pfam" id="PF02668"/>
    </source>
</evidence>
<dbReference type="RefSeq" id="WP_004922287.1">
    <property type="nucleotide sequence ID" value="NC_005966.1"/>
</dbReference>
<gene>
    <name evidence="3" type="ordered locus">ACIAD0818</name>
</gene>
<dbReference type="HOGENOM" id="CLU_805678_0_0_6"/>
<evidence type="ECO:0000313" key="3">
    <source>
        <dbReference type="EMBL" id="CAG67720.1"/>
    </source>
</evidence>
<sequence>MELLLEPLCSFAKLYQAKNDNNQFSDLKTLFESFRVEIFDQLHQTGILVFRGFQIHNIQQFEILVQQSLQLKAWNAFNPNLPGWLASLMRKYSENLLGAGDYRRYLGKNTVQLGPVDNSVQGPHVEGGIQSTRCHYLSLYCQEPSEYLAETGFNDLQQIWQNFDRDTQNYYQTAWNYFYYVSSRPINLIDKLLLKNSPFQVEQQSDKTAKLILEKSPLVIYHPETKKPCLQPWAFAKNTNSYAHQAAIHQFEGRGEIVGDATANGMNLSWEMRTSDGENLNWSDSDKSSFFNNLYKDAFLLNWEKGDIALVDNIKIAHWRMNGQQGKRQLIQIQANVFNAEECLNAETSASL</sequence>
<feature type="domain" description="TauD/TfdA-like" evidence="2">
    <location>
        <begin position="23"/>
        <end position="234"/>
    </location>
</feature>
<accession>Q6FDY8</accession>